<gene>
    <name evidence="6" type="ORF">DEBR0S2_07140G</name>
    <name evidence="5" type="ORF">HII12_001384</name>
</gene>
<dbReference type="GO" id="GO:0005739">
    <property type="term" value="C:mitochondrion"/>
    <property type="evidence" value="ECO:0007669"/>
    <property type="project" value="UniProtKB-SubCell"/>
</dbReference>
<dbReference type="PANTHER" id="PTHR13475">
    <property type="entry name" value="NEUGRIN"/>
    <property type="match status" value="1"/>
</dbReference>
<dbReference type="AlphaFoldDB" id="A0A3F2Y2A0"/>
<organism evidence="6 7">
    <name type="scientific">Dekkera bruxellensis</name>
    <name type="common">Brettanomyces custersii</name>
    <dbReference type="NCBI Taxonomy" id="5007"/>
    <lineage>
        <taxon>Eukaryota</taxon>
        <taxon>Fungi</taxon>
        <taxon>Dikarya</taxon>
        <taxon>Ascomycota</taxon>
        <taxon>Saccharomycotina</taxon>
        <taxon>Pichiomycetes</taxon>
        <taxon>Pichiales</taxon>
        <taxon>Pichiaceae</taxon>
        <taxon>Brettanomyces</taxon>
    </lineage>
</organism>
<evidence type="ECO:0000256" key="4">
    <source>
        <dbReference type="ARBA" id="ARBA00013566"/>
    </source>
</evidence>
<evidence type="ECO:0000313" key="6">
    <source>
        <dbReference type="EMBL" id="VUG17436.1"/>
    </source>
</evidence>
<dbReference type="EMBL" id="JABCYN010000014">
    <property type="protein sequence ID" value="KAF6014559.1"/>
    <property type="molecule type" value="Genomic_DNA"/>
</dbReference>
<evidence type="ECO:0000313" key="5">
    <source>
        <dbReference type="EMBL" id="KAF6014559.1"/>
    </source>
</evidence>
<dbReference type="Pfam" id="PF06413">
    <property type="entry name" value="Neugrin"/>
    <property type="match status" value="1"/>
</dbReference>
<protein>
    <recommendedName>
        <fullName evidence="4">Required for respiratory growth protein 9, mitochondrial</fullName>
    </recommendedName>
</protein>
<dbReference type="InterPro" id="IPR010487">
    <property type="entry name" value="NGRN/Rrg9"/>
</dbReference>
<comment type="similarity">
    <text evidence="3">Belongs to the RRG9 family.</text>
</comment>
<dbReference type="PANTHER" id="PTHR13475:SF3">
    <property type="entry name" value="NEUGRIN"/>
    <property type="match status" value="1"/>
</dbReference>
<evidence type="ECO:0000313" key="7">
    <source>
        <dbReference type="Proteomes" id="UP000478008"/>
    </source>
</evidence>
<evidence type="ECO:0000256" key="2">
    <source>
        <dbReference type="ARBA" id="ARBA00004173"/>
    </source>
</evidence>
<evidence type="ECO:0000256" key="3">
    <source>
        <dbReference type="ARBA" id="ARBA00010895"/>
    </source>
</evidence>
<proteinExistence type="inferred from homology"/>
<dbReference type="EMBL" id="CABFWN010000002">
    <property type="protein sequence ID" value="VUG17436.1"/>
    <property type="molecule type" value="Genomic_DNA"/>
</dbReference>
<accession>A0A3F2Y2A0</accession>
<dbReference type="Proteomes" id="UP000478008">
    <property type="component" value="Unassembled WGS sequence"/>
</dbReference>
<reference evidence="6 7" key="1">
    <citation type="submission" date="2019-07" db="EMBL/GenBank/DDBJ databases">
        <authorList>
            <person name="Friedrich A."/>
            <person name="Schacherer J."/>
        </authorList>
    </citation>
    <scope>NUCLEOTIDE SEQUENCE [LARGE SCALE GENOMIC DNA]</scope>
</reference>
<name>A0A3F2Y2A0_DEKBR</name>
<dbReference type="STRING" id="5007.A0A3F2Y2A0"/>
<reference evidence="5 8" key="2">
    <citation type="journal article" date="2020" name="Appl. Microbiol. Biotechnol.">
        <title>Targeted gene deletion in Brettanomyces bruxellensis with an expression-free CRISPR-Cas9 system.</title>
        <authorList>
            <person name="Varela C."/>
            <person name="Bartel C."/>
            <person name="Onetto C."/>
            <person name="Borneman A."/>
        </authorList>
    </citation>
    <scope>NUCLEOTIDE SEQUENCE [LARGE SCALE GENOMIC DNA]</scope>
    <source>
        <strain evidence="5 8">AWRI1613</strain>
    </source>
</reference>
<evidence type="ECO:0000313" key="8">
    <source>
        <dbReference type="Proteomes" id="UP000568158"/>
    </source>
</evidence>
<dbReference type="OMA" id="VYNRRDW"/>
<evidence type="ECO:0000256" key="1">
    <source>
        <dbReference type="ARBA" id="ARBA00003548"/>
    </source>
</evidence>
<dbReference type="GO" id="GO:0005634">
    <property type="term" value="C:nucleus"/>
    <property type="evidence" value="ECO:0007669"/>
    <property type="project" value="TreeGrafter"/>
</dbReference>
<dbReference type="Proteomes" id="UP000568158">
    <property type="component" value="Unassembled WGS sequence"/>
</dbReference>
<comment type="function">
    <text evidence="1">Required for respiratory activity and maintenance and expression of the mitochondrial genome.</text>
</comment>
<sequence>MFVRRFGTSCIVFSKKRPTVWKLPDLDKLPGGFRGKVYNRRDWTDYLKKNTDIIQQEQIKDGGRMHLKPPPKGWRKMDLPQYMRNKYALREKAMKLDLSKTKRLSRTAMDGIKMLHKKYPKELTTQKLSEFFKISPISISKILKSNWQPSSSEKQKKQEHWEKRGAKLIKEQMLDQKLNEYFKEKEEELKMEIPYFVKQELSSYVHLHAKEKLGKIFDSLNEIREKSQRIKDEGKESEFQGR</sequence>
<keyword evidence="7" id="KW-1185">Reference proteome</keyword>
<comment type="subcellular location">
    <subcellularLocation>
        <location evidence="2">Mitochondrion</location>
    </subcellularLocation>
</comment>